<dbReference type="InterPro" id="IPR023214">
    <property type="entry name" value="HAD_sf"/>
</dbReference>
<evidence type="ECO:0000256" key="2">
    <source>
        <dbReference type="ARBA" id="ARBA00006330"/>
    </source>
</evidence>
<comment type="similarity">
    <text evidence="1">In the N-terminal section; belongs to the glycosyltransferase 20 family.</text>
</comment>
<sequence length="89" mass="9491">MFENIADIIGRNLVAPRTALFACTVGQKPSKAKFYLDDTFEVVTMLSALADATGPELETDSADESVAYISSLDIGDEQSESSDKPVEGS</sequence>
<dbReference type="Gene3D" id="3.40.50.1000">
    <property type="entry name" value="HAD superfamily/HAD-like"/>
    <property type="match status" value="1"/>
</dbReference>
<reference evidence="3" key="1">
    <citation type="submission" date="2015-12" db="EMBL/GenBank/DDBJ databases">
        <title>Update maize B73 reference genome by single molecule sequencing technologies.</title>
        <authorList>
            <consortium name="Maize Genome Sequencing Project"/>
            <person name="Ware D."/>
        </authorList>
    </citation>
    <scope>NUCLEOTIDE SEQUENCE</scope>
    <source>
        <tissue evidence="3">Seedling</tissue>
    </source>
</reference>
<protein>
    <submittedName>
        <fullName evidence="3">Trehalose-6-phosphate synthase15</fullName>
    </submittedName>
</protein>
<dbReference type="FunFam" id="3.40.50.1000:FF:000052">
    <property type="entry name" value="Alpha,alpha-trehalose-phosphate synthase [UDP-forming] 6"/>
    <property type="match status" value="1"/>
</dbReference>
<comment type="similarity">
    <text evidence="2">In the C-terminal section; belongs to the trehalose phosphatase family.</text>
</comment>
<evidence type="ECO:0000313" key="3">
    <source>
        <dbReference type="EMBL" id="AQL00496.1"/>
    </source>
</evidence>
<gene>
    <name evidence="3" type="ORF">ZEAMMB73_Zm00001d012748</name>
</gene>
<evidence type="ECO:0000256" key="1">
    <source>
        <dbReference type="ARBA" id="ARBA00005409"/>
    </source>
</evidence>
<dbReference type="EMBL" id="CM000784">
    <property type="protein sequence ID" value="AQL00496.1"/>
    <property type="molecule type" value="Genomic_DNA"/>
</dbReference>
<accession>A0A1D6GBQ7</accession>
<proteinExistence type="inferred from homology"/>
<dbReference type="ExpressionAtlas" id="A0A1D6GBQ7">
    <property type="expression patterns" value="baseline"/>
</dbReference>
<organism evidence="3">
    <name type="scientific">Zea mays</name>
    <name type="common">Maize</name>
    <dbReference type="NCBI Taxonomy" id="4577"/>
    <lineage>
        <taxon>Eukaryota</taxon>
        <taxon>Viridiplantae</taxon>
        <taxon>Streptophyta</taxon>
        <taxon>Embryophyta</taxon>
        <taxon>Tracheophyta</taxon>
        <taxon>Spermatophyta</taxon>
        <taxon>Magnoliopsida</taxon>
        <taxon>Liliopsida</taxon>
        <taxon>Poales</taxon>
        <taxon>Poaceae</taxon>
        <taxon>PACMAD clade</taxon>
        <taxon>Panicoideae</taxon>
        <taxon>Andropogonodae</taxon>
        <taxon>Andropogoneae</taxon>
        <taxon>Tripsacinae</taxon>
        <taxon>Zea</taxon>
    </lineage>
</organism>
<dbReference type="AlphaFoldDB" id="A0A1D6GBQ7"/>
<name>A0A1D6GBQ7_MAIZE</name>